<gene>
    <name evidence="12" type="ORF">F5984_02705</name>
</gene>
<dbReference type="GO" id="GO:0031992">
    <property type="term" value="F:energy transducer activity"/>
    <property type="evidence" value="ECO:0007669"/>
    <property type="project" value="TreeGrafter"/>
</dbReference>
<comment type="caution">
    <text evidence="12">The sequence shown here is derived from an EMBL/GenBank/DDBJ whole genome shotgun (WGS) entry which is preliminary data.</text>
</comment>
<proteinExistence type="inferred from homology"/>
<comment type="similarity">
    <text evidence="2">Belongs to the TonB family.</text>
</comment>
<keyword evidence="9" id="KW-0472">Membrane</keyword>
<evidence type="ECO:0000256" key="6">
    <source>
        <dbReference type="ARBA" id="ARBA00022692"/>
    </source>
</evidence>
<evidence type="ECO:0000259" key="11">
    <source>
        <dbReference type="PROSITE" id="PS52015"/>
    </source>
</evidence>
<evidence type="ECO:0000256" key="2">
    <source>
        <dbReference type="ARBA" id="ARBA00006555"/>
    </source>
</evidence>
<evidence type="ECO:0000256" key="9">
    <source>
        <dbReference type="ARBA" id="ARBA00023136"/>
    </source>
</evidence>
<protein>
    <submittedName>
        <fullName evidence="12">TonB family protein</fullName>
    </submittedName>
</protein>
<accession>A0A7J5U5L5</accession>
<dbReference type="PROSITE" id="PS52015">
    <property type="entry name" value="TONB_CTD"/>
    <property type="match status" value="2"/>
</dbReference>
<evidence type="ECO:0000313" key="12">
    <source>
        <dbReference type="EMBL" id="KAB7732877.1"/>
    </source>
</evidence>
<sequence length="487" mass="54444">MNRVLLLCFCLLAGISAQAQQTAYRDFEVERPAVPKGGASMLNEFMAANVRKPFMAQVANVKGMVVVQGVVEPDGRIAEVTVIKPLRPDCDREALRAFRLFNAWQPALKDGKPVRQIITQPVFFRASTPLQYENGVVIQYYDRKFRSIAPSDTATIRSEVPTDTLGLPTGNLVFYVRSGSRWKKEAEMTYYREPVKNAPASNLAFRVGHRDVNERPFGYLYEITNDGQAFERSFHDLDRNLVRQTDRMPNGAVLRQDAFDGARFVQKAWYPDGQLQQIRTRPRERGMISIAPESEQMLAYWDSTGTQLVSEGTGTVALSESATSYADTSRRTQFIERGTFEKGMKVGRWTGQFADGSFSYVEDYDKGKLTLGKAAFANQPDTLRYTVANQQPEFKGGMPGLSQFLASTLRYPADAQRAGAQGQVFVSFVVCTDGTLCDFEVVKGVHPAVDAEALRVVKAMNGNWKPGIQRGMPVRVKYSLPINFALR</sequence>
<evidence type="ECO:0000256" key="10">
    <source>
        <dbReference type="SAM" id="SignalP"/>
    </source>
</evidence>
<dbReference type="EMBL" id="WELI01000001">
    <property type="protein sequence ID" value="KAB7732877.1"/>
    <property type="molecule type" value="Genomic_DNA"/>
</dbReference>
<evidence type="ECO:0000313" key="13">
    <source>
        <dbReference type="Proteomes" id="UP000488299"/>
    </source>
</evidence>
<dbReference type="SUPFAM" id="SSF74653">
    <property type="entry name" value="TolA/TonB C-terminal domain"/>
    <property type="match status" value="2"/>
</dbReference>
<evidence type="ECO:0000256" key="8">
    <source>
        <dbReference type="ARBA" id="ARBA00022989"/>
    </source>
</evidence>
<dbReference type="InterPro" id="IPR006260">
    <property type="entry name" value="TonB/TolA_C"/>
</dbReference>
<evidence type="ECO:0000256" key="1">
    <source>
        <dbReference type="ARBA" id="ARBA00004383"/>
    </source>
</evidence>
<keyword evidence="6" id="KW-0812">Transmembrane</keyword>
<keyword evidence="3" id="KW-0813">Transport</keyword>
<comment type="subcellular location">
    <subcellularLocation>
        <location evidence="1">Cell inner membrane</location>
        <topology evidence="1">Single-pass membrane protein</topology>
        <orientation evidence="1">Periplasmic side</orientation>
    </subcellularLocation>
</comment>
<feature type="chain" id="PRO_5029687644" evidence="10">
    <location>
        <begin position="20"/>
        <end position="487"/>
    </location>
</feature>
<dbReference type="GO" id="GO:0055085">
    <property type="term" value="P:transmembrane transport"/>
    <property type="evidence" value="ECO:0007669"/>
    <property type="project" value="InterPro"/>
</dbReference>
<reference evidence="12 13" key="1">
    <citation type="submission" date="2019-10" db="EMBL/GenBank/DDBJ databases">
        <title>Rudanella paleaurantiibacter sp. nov., isolated from sludge.</title>
        <authorList>
            <person name="Xu S.Q."/>
        </authorList>
    </citation>
    <scope>NUCLEOTIDE SEQUENCE [LARGE SCALE GENOMIC DNA]</scope>
    <source>
        <strain evidence="12 13">HX-22-17</strain>
    </source>
</reference>
<dbReference type="PANTHER" id="PTHR33446">
    <property type="entry name" value="PROTEIN TONB-RELATED"/>
    <property type="match status" value="1"/>
</dbReference>
<keyword evidence="4" id="KW-1003">Cell membrane</keyword>
<keyword evidence="5" id="KW-0997">Cell inner membrane</keyword>
<dbReference type="GO" id="GO:0098797">
    <property type="term" value="C:plasma membrane protein complex"/>
    <property type="evidence" value="ECO:0007669"/>
    <property type="project" value="TreeGrafter"/>
</dbReference>
<dbReference type="PANTHER" id="PTHR33446:SF2">
    <property type="entry name" value="PROTEIN TONB"/>
    <property type="match status" value="1"/>
</dbReference>
<evidence type="ECO:0000256" key="7">
    <source>
        <dbReference type="ARBA" id="ARBA00022927"/>
    </source>
</evidence>
<dbReference type="AlphaFoldDB" id="A0A7J5U5L5"/>
<dbReference type="GO" id="GO:0015031">
    <property type="term" value="P:protein transport"/>
    <property type="evidence" value="ECO:0007669"/>
    <property type="project" value="UniProtKB-KW"/>
</dbReference>
<dbReference type="NCBIfam" id="TIGR01352">
    <property type="entry name" value="tonB_Cterm"/>
    <property type="match status" value="1"/>
</dbReference>
<evidence type="ECO:0000256" key="5">
    <source>
        <dbReference type="ARBA" id="ARBA00022519"/>
    </source>
</evidence>
<keyword evidence="10" id="KW-0732">Signal</keyword>
<dbReference type="InterPro" id="IPR037682">
    <property type="entry name" value="TonB_C"/>
</dbReference>
<organism evidence="12 13">
    <name type="scientific">Rudanella paleaurantiibacter</name>
    <dbReference type="NCBI Taxonomy" id="2614655"/>
    <lineage>
        <taxon>Bacteria</taxon>
        <taxon>Pseudomonadati</taxon>
        <taxon>Bacteroidota</taxon>
        <taxon>Cytophagia</taxon>
        <taxon>Cytophagales</taxon>
        <taxon>Cytophagaceae</taxon>
        <taxon>Rudanella</taxon>
    </lineage>
</organism>
<dbReference type="Pfam" id="PF03544">
    <property type="entry name" value="TonB_C"/>
    <property type="match status" value="2"/>
</dbReference>
<dbReference type="Proteomes" id="UP000488299">
    <property type="component" value="Unassembled WGS sequence"/>
</dbReference>
<feature type="domain" description="TonB C-terminal" evidence="11">
    <location>
        <begin position="396"/>
        <end position="487"/>
    </location>
</feature>
<evidence type="ECO:0000256" key="4">
    <source>
        <dbReference type="ARBA" id="ARBA00022475"/>
    </source>
</evidence>
<dbReference type="InterPro" id="IPR051045">
    <property type="entry name" value="TonB-dependent_transducer"/>
</dbReference>
<dbReference type="Gene3D" id="3.30.1150.10">
    <property type="match status" value="2"/>
</dbReference>
<keyword evidence="7" id="KW-0653">Protein transport</keyword>
<dbReference type="RefSeq" id="WP_152122552.1">
    <property type="nucleotide sequence ID" value="NZ_WELI01000001.1"/>
</dbReference>
<keyword evidence="8" id="KW-1133">Transmembrane helix</keyword>
<evidence type="ECO:0000256" key="3">
    <source>
        <dbReference type="ARBA" id="ARBA00022448"/>
    </source>
</evidence>
<feature type="domain" description="TonB C-terminal" evidence="11">
    <location>
        <begin position="37"/>
        <end position="133"/>
    </location>
</feature>
<name>A0A7J5U5L5_9BACT</name>
<keyword evidence="13" id="KW-1185">Reference proteome</keyword>
<feature type="signal peptide" evidence="10">
    <location>
        <begin position="1"/>
        <end position="19"/>
    </location>
</feature>